<dbReference type="InterPro" id="IPR020557">
    <property type="entry name" value="Fumarate_lyase_CS"/>
</dbReference>
<organism evidence="13 14">
    <name type="scientific">Xylaria flabelliformis</name>
    <dbReference type="NCBI Taxonomy" id="2512241"/>
    <lineage>
        <taxon>Eukaryota</taxon>
        <taxon>Fungi</taxon>
        <taxon>Dikarya</taxon>
        <taxon>Ascomycota</taxon>
        <taxon>Pezizomycotina</taxon>
        <taxon>Sordariomycetes</taxon>
        <taxon>Xylariomycetidae</taxon>
        <taxon>Xylariales</taxon>
        <taxon>Xylariaceae</taxon>
        <taxon>Xylaria</taxon>
    </lineage>
</organism>
<dbReference type="Gene3D" id="6.10.250.1570">
    <property type="match status" value="1"/>
</dbReference>
<evidence type="ECO:0000256" key="8">
    <source>
        <dbReference type="ARBA" id="ARBA00022755"/>
    </source>
</evidence>
<proteinExistence type="inferred from homology"/>
<dbReference type="GO" id="GO:0070626">
    <property type="term" value="F:(S)-2-(5-amino-1-(5-phospho-D-ribosyl)imidazole-4-carboxamido) succinate lyase (fumarate-forming) activity"/>
    <property type="evidence" value="ECO:0007669"/>
    <property type="project" value="TreeGrafter"/>
</dbReference>
<dbReference type="InterPro" id="IPR019468">
    <property type="entry name" value="AdenyloSucc_lyase_C"/>
</dbReference>
<dbReference type="CDD" id="cd03302">
    <property type="entry name" value="Adenylsuccinate_lyase_2"/>
    <property type="match status" value="1"/>
</dbReference>
<reference evidence="14" key="1">
    <citation type="submission" date="2019-06" db="EMBL/GenBank/DDBJ databases">
        <title>Draft genome sequence of the griseofulvin-producing fungus Xylaria cubensis strain G536.</title>
        <authorList>
            <person name="Mead M.E."/>
            <person name="Raja H.A."/>
            <person name="Steenwyk J.L."/>
            <person name="Knowles S.L."/>
            <person name="Oberlies N.H."/>
            <person name="Rokas A."/>
        </authorList>
    </citation>
    <scope>NUCLEOTIDE SEQUENCE [LARGE SCALE GENOMIC DNA]</scope>
    <source>
        <strain evidence="14">G536</strain>
    </source>
</reference>
<evidence type="ECO:0000256" key="10">
    <source>
        <dbReference type="ARBA" id="ARBA00030717"/>
    </source>
</evidence>
<dbReference type="Gene3D" id="1.10.275.10">
    <property type="entry name" value="Fumarase/aspartase (N-terminal domain)"/>
    <property type="match status" value="1"/>
</dbReference>
<dbReference type="InterPro" id="IPR008948">
    <property type="entry name" value="L-Aspartase-like"/>
</dbReference>
<comment type="caution">
    <text evidence="13">The sequence shown here is derived from an EMBL/GenBank/DDBJ whole genome shotgun (WGS) entry which is preliminary data.</text>
</comment>
<comment type="catalytic activity">
    <reaction evidence="1">
        <text>(2S)-2-[5-amino-1-(5-phospho-beta-D-ribosyl)imidazole-4-carboxamido]succinate = 5-amino-1-(5-phospho-beta-D-ribosyl)imidazole-4-carboxamide + fumarate</text>
        <dbReference type="Rhea" id="RHEA:23920"/>
        <dbReference type="ChEBI" id="CHEBI:29806"/>
        <dbReference type="ChEBI" id="CHEBI:58443"/>
        <dbReference type="ChEBI" id="CHEBI:58475"/>
        <dbReference type="EC" id="4.3.2.2"/>
    </reaction>
</comment>
<comment type="catalytic activity">
    <reaction evidence="11">
        <text>N(6)-(1,2-dicarboxyethyl)-AMP = fumarate + AMP</text>
        <dbReference type="Rhea" id="RHEA:16853"/>
        <dbReference type="ChEBI" id="CHEBI:29806"/>
        <dbReference type="ChEBI" id="CHEBI:57567"/>
        <dbReference type="ChEBI" id="CHEBI:456215"/>
        <dbReference type="EC" id="4.3.2.2"/>
    </reaction>
</comment>
<dbReference type="Pfam" id="PF10397">
    <property type="entry name" value="ADSL_C"/>
    <property type="match status" value="1"/>
</dbReference>
<comment type="subunit">
    <text evidence="5">Homotetramer. Residues from neighboring subunits contribute catalytic and substrate-binding residues to each active site.</text>
</comment>
<dbReference type="InterPro" id="IPR024083">
    <property type="entry name" value="Fumarase/histidase_N"/>
</dbReference>
<dbReference type="PANTHER" id="PTHR43172:SF1">
    <property type="entry name" value="ADENYLOSUCCINATE LYASE"/>
    <property type="match status" value="1"/>
</dbReference>
<name>A0A553HIW2_9PEZI</name>
<comment type="pathway">
    <text evidence="2">Purine metabolism; IMP biosynthesis via de novo pathway; 5-amino-1-(5-phospho-D-ribosyl)imidazole-4-carboxamide from 5-amino-1-(5-phospho-D-ribosyl)imidazole-4-carboxylate: step 2/2.</text>
</comment>
<dbReference type="PANTHER" id="PTHR43172">
    <property type="entry name" value="ADENYLOSUCCINATE LYASE"/>
    <property type="match status" value="1"/>
</dbReference>
<evidence type="ECO:0000256" key="9">
    <source>
        <dbReference type="ARBA" id="ARBA00023239"/>
    </source>
</evidence>
<evidence type="ECO:0000256" key="11">
    <source>
        <dbReference type="ARBA" id="ARBA00047513"/>
    </source>
</evidence>
<evidence type="ECO:0000256" key="4">
    <source>
        <dbReference type="ARBA" id="ARBA00008273"/>
    </source>
</evidence>
<dbReference type="SMART" id="SM00998">
    <property type="entry name" value="ADSL_C"/>
    <property type="match status" value="1"/>
</dbReference>
<dbReference type="PROSITE" id="PS00163">
    <property type="entry name" value="FUMARATE_LYASES"/>
    <property type="match status" value="1"/>
</dbReference>
<dbReference type="OrthoDB" id="406045at2759"/>
<dbReference type="SUPFAM" id="SSF48557">
    <property type="entry name" value="L-aspartase-like"/>
    <property type="match status" value="2"/>
</dbReference>
<comment type="pathway">
    <text evidence="3">Purine metabolism; AMP biosynthesis via de novo pathway; AMP from IMP: step 2/2.</text>
</comment>
<dbReference type="GO" id="GO:0005829">
    <property type="term" value="C:cytosol"/>
    <property type="evidence" value="ECO:0007669"/>
    <property type="project" value="TreeGrafter"/>
</dbReference>
<keyword evidence="8" id="KW-0658">Purine biosynthesis</keyword>
<dbReference type="FunFam" id="1.10.40.30:FF:000005">
    <property type="entry name" value="Adenylosuccinate lyase"/>
    <property type="match status" value="1"/>
</dbReference>
<dbReference type="GO" id="GO:0044208">
    <property type="term" value="P:'de novo' AMP biosynthetic process"/>
    <property type="evidence" value="ECO:0007669"/>
    <property type="project" value="TreeGrafter"/>
</dbReference>
<keyword evidence="14" id="KW-1185">Reference proteome</keyword>
<evidence type="ECO:0000256" key="6">
    <source>
        <dbReference type="ARBA" id="ARBA00012339"/>
    </source>
</evidence>
<dbReference type="Gene3D" id="1.20.200.10">
    <property type="entry name" value="Fumarase/aspartase (Central domain)"/>
    <property type="match status" value="1"/>
</dbReference>
<dbReference type="AlphaFoldDB" id="A0A553HIW2"/>
<evidence type="ECO:0000256" key="5">
    <source>
        <dbReference type="ARBA" id="ARBA00011668"/>
    </source>
</evidence>
<dbReference type="EC" id="4.3.2.2" evidence="6"/>
<evidence type="ECO:0000256" key="7">
    <source>
        <dbReference type="ARBA" id="ARBA00017058"/>
    </source>
</evidence>
<sequence>MADKDQQILELQQELERTRAQSNVQFDAYQTVLTRRYCSAAMSTLFGQRSRIGIWRKLWLALAESERALGIDTITLDALEEMRSHLYVTDSDFEIARIEEKKRRHDVMAHVHAFGIVAPAAAGIIHYGATSCFVTDNAELIIMRDALDILLNRLAKVIWNLSSFAMKWKEEPTLAYTHLQPAQLPLNGYKISWYSIAASLESRISDQNRLTTLQFDLKAIEQVRSDLKFRGAQVRIVSPFKPRGTSRFLSSAIPFEMFVLVILISIDSLVMSNRASFLGKDILSGTSQVRTEDRYSLLTYSRNDISTQTYTRKVDLVIANAVAGLGATAQKICGDIRHLANWKEIEEPFEQNQIGSSAMAYKRNPMRSERVYSLARELMSKPANFANTLSDQWAERTLDDSAIRRMDIPDMFLLAEAILLGLDNITDGLVVYPKRIQSRVQEELPFMITESIIMKLVAKGASRQEAHEEIRVLSHQAGAVVKNEGKPNDLVSRIKSTEFFKPIWGELDGMLDPKLYTGRSVDIVEKYCGVGGPVELKLVPYIKYITETSTAELSV</sequence>
<evidence type="ECO:0000313" key="13">
    <source>
        <dbReference type="EMBL" id="TRX87878.1"/>
    </source>
</evidence>
<protein>
    <recommendedName>
        <fullName evidence="7">Adenylosuccinate lyase</fullName>
        <ecNumber evidence="6">4.3.2.2</ecNumber>
    </recommendedName>
    <alternativeName>
        <fullName evidence="10">Adenylosuccinase</fullName>
    </alternativeName>
</protein>
<accession>A0A553HIW2</accession>
<evidence type="ECO:0000256" key="2">
    <source>
        <dbReference type="ARBA" id="ARBA00004706"/>
    </source>
</evidence>
<dbReference type="Proteomes" id="UP000319160">
    <property type="component" value="Unassembled WGS sequence"/>
</dbReference>
<dbReference type="STRING" id="2512241.A0A553HIW2"/>
<comment type="similarity">
    <text evidence="4">Belongs to the lyase 1 family. Adenylosuccinate lyase subfamily.</text>
</comment>
<evidence type="ECO:0000313" key="14">
    <source>
        <dbReference type="Proteomes" id="UP000319160"/>
    </source>
</evidence>
<evidence type="ECO:0000256" key="1">
    <source>
        <dbReference type="ARBA" id="ARBA00000598"/>
    </source>
</evidence>
<feature type="domain" description="Adenylosuccinate lyase C-terminal" evidence="12">
    <location>
        <begin position="444"/>
        <end position="528"/>
    </location>
</feature>
<keyword evidence="9" id="KW-0456">Lyase</keyword>
<evidence type="ECO:0000256" key="3">
    <source>
        <dbReference type="ARBA" id="ARBA00004734"/>
    </source>
</evidence>
<dbReference type="EMBL" id="VFLP01000113">
    <property type="protein sequence ID" value="TRX87878.1"/>
    <property type="molecule type" value="Genomic_DNA"/>
</dbReference>
<evidence type="ECO:0000259" key="12">
    <source>
        <dbReference type="SMART" id="SM00998"/>
    </source>
</evidence>
<dbReference type="GO" id="GO:0004018">
    <property type="term" value="F:N6-(1,2-dicarboxyethyl)AMP AMP-lyase (fumarate-forming) activity"/>
    <property type="evidence" value="ECO:0007669"/>
    <property type="project" value="TreeGrafter"/>
</dbReference>
<gene>
    <name evidence="13" type="ORF">FHL15_011240</name>
</gene>